<keyword evidence="2 5" id="KW-0238">DNA-binding</keyword>
<dbReference type="SUPFAM" id="SSF46689">
    <property type="entry name" value="Homeodomain-like"/>
    <property type="match status" value="2"/>
</dbReference>
<evidence type="ECO:0000256" key="1">
    <source>
        <dbReference type="ARBA" id="ARBA00023015"/>
    </source>
</evidence>
<keyword evidence="1" id="KW-0805">Transcription regulation</keyword>
<proteinExistence type="predicted"/>
<accession>A0A2H1KZ52</accession>
<dbReference type="InterPro" id="IPR050204">
    <property type="entry name" value="AraC_XylS_family_regulators"/>
</dbReference>
<protein>
    <submittedName>
        <fullName evidence="5">AraC-type DNA-binding protein</fullName>
    </submittedName>
</protein>
<organism evidence="5 6">
    <name type="scientific">Brevibacterium aurantiacum</name>
    <dbReference type="NCBI Taxonomy" id="273384"/>
    <lineage>
        <taxon>Bacteria</taxon>
        <taxon>Bacillati</taxon>
        <taxon>Actinomycetota</taxon>
        <taxon>Actinomycetes</taxon>
        <taxon>Micrococcales</taxon>
        <taxon>Brevibacteriaceae</taxon>
        <taxon>Brevibacterium</taxon>
    </lineage>
</organism>
<keyword evidence="3" id="KW-0804">Transcription</keyword>
<dbReference type="PANTHER" id="PTHR46796:SF7">
    <property type="entry name" value="ARAC FAMILY TRANSCRIPTIONAL REGULATOR"/>
    <property type="match status" value="1"/>
</dbReference>
<dbReference type="GO" id="GO:0003700">
    <property type="term" value="F:DNA-binding transcription factor activity"/>
    <property type="evidence" value="ECO:0007669"/>
    <property type="project" value="InterPro"/>
</dbReference>
<feature type="domain" description="HTH araC/xylS-type" evidence="4">
    <location>
        <begin position="201"/>
        <end position="299"/>
    </location>
</feature>
<reference evidence="5 6" key="1">
    <citation type="submission" date="2017-03" db="EMBL/GenBank/DDBJ databases">
        <authorList>
            <person name="Afonso C.L."/>
            <person name="Miller P.J."/>
            <person name="Scott M.A."/>
            <person name="Spackman E."/>
            <person name="Goraichik I."/>
            <person name="Dimitrov K.M."/>
            <person name="Suarez D.L."/>
            <person name="Swayne D.E."/>
        </authorList>
    </citation>
    <scope>NUCLEOTIDE SEQUENCE [LARGE SCALE GENOMIC DNA]</scope>
    <source>
        <strain evidence="6">8(6)</strain>
    </source>
</reference>
<dbReference type="EMBL" id="FXZI01000026">
    <property type="protein sequence ID" value="SMY05046.1"/>
    <property type="molecule type" value="Genomic_DNA"/>
</dbReference>
<dbReference type="Proteomes" id="UP000234300">
    <property type="component" value="Unassembled WGS sequence"/>
</dbReference>
<dbReference type="Gene3D" id="1.10.10.60">
    <property type="entry name" value="Homeodomain-like"/>
    <property type="match status" value="1"/>
</dbReference>
<dbReference type="PANTHER" id="PTHR46796">
    <property type="entry name" value="HTH-TYPE TRANSCRIPTIONAL ACTIVATOR RHAS-RELATED"/>
    <property type="match status" value="1"/>
</dbReference>
<evidence type="ECO:0000259" key="4">
    <source>
        <dbReference type="PROSITE" id="PS01124"/>
    </source>
</evidence>
<dbReference type="SUPFAM" id="SSF51215">
    <property type="entry name" value="Regulatory protein AraC"/>
    <property type="match status" value="1"/>
</dbReference>
<dbReference type="SMART" id="SM00342">
    <property type="entry name" value="HTH_ARAC"/>
    <property type="match status" value="1"/>
</dbReference>
<evidence type="ECO:0000256" key="2">
    <source>
        <dbReference type="ARBA" id="ARBA00023125"/>
    </source>
</evidence>
<dbReference type="RefSeq" id="WP_101557673.1">
    <property type="nucleotide sequence ID" value="NZ_FXZI01000026.1"/>
</dbReference>
<evidence type="ECO:0000313" key="6">
    <source>
        <dbReference type="Proteomes" id="UP000234300"/>
    </source>
</evidence>
<dbReference type="Pfam" id="PF12833">
    <property type="entry name" value="HTH_18"/>
    <property type="match status" value="1"/>
</dbReference>
<name>A0A2H1KZ52_BREAU</name>
<dbReference type="AlphaFoldDB" id="A0A2H1KZ52"/>
<gene>
    <name evidence="5" type="ORF">BAURA86_03927</name>
</gene>
<dbReference type="GO" id="GO:0043565">
    <property type="term" value="F:sequence-specific DNA binding"/>
    <property type="evidence" value="ECO:0007669"/>
    <property type="project" value="InterPro"/>
</dbReference>
<dbReference type="PROSITE" id="PS01124">
    <property type="entry name" value="HTH_ARAC_FAMILY_2"/>
    <property type="match status" value="1"/>
</dbReference>
<sequence>MVTAAGSLGPLRDLAPLLGPLAVIESVRTLPVLPVAFAHAKIVHVMAGRSRVRTAEGERMLTAGDVMVLGGGAWCEAVPSPQVRTWTIYLEQEFMVRHMLWALPAEPERVLPGLHPDEWDGRTVFFRPGEDLFARLEPLWRRMSAFPHRGGPESVAAVMALFARAVELTVPALVTDPSRPMPFAAGVIGRLSDVPAVPEAERAAGLLREDLGRAWTVEELARAVALSKSQLTRRFVQGYGLAPMRWLAEARTTEFSRLIEETVLTVEQAARRVGWADRRVAAAWFRRRYGVSPTEFRRQSPSACAGEAPCVLCRGGRCVWRPTA</sequence>
<dbReference type="InterPro" id="IPR009057">
    <property type="entry name" value="Homeodomain-like_sf"/>
</dbReference>
<evidence type="ECO:0000313" key="5">
    <source>
        <dbReference type="EMBL" id="SMY05046.1"/>
    </source>
</evidence>
<dbReference type="InterPro" id="IPR018060">
    <property type="entry name" value="HTH_AraC"/>
</dbReference>
<dbReference type="InterPro" id="IPR037923">
    <property type="entry name" value="HTH-like"/>
</dbReference>
<evidence type="ECO:0000256" key="3">
    <source>
        <dbReference type="ARBA" id="ARBA00023163"/>
    </source>
</evidence>